<feature type="compositionally biased region" description="Polar residues" evidence="1">
    <location>
        <begin position="392"/>
        <end position="401"/>
    </location>
</feature>
<feature type="compositionally biased region" description="Low complexity" evidence="1">
    <location>
        <begin position="350"/>
        <end position="372"/>
    </location>
</feature>
<gene>
    <name evidence="2" type="ORF">ALEPTO_LOCUS2256</name>
</gene>
<organism evidence="2 3">
    <name type="scientific">Ambispora leptoticha</name>
    <dbReference type="NCBI Taxonomy" id="144679"/>
    <lineage>
        <taxon>Eukaryota</taxon>
        <taxon>Fungi</taxon>
        <taxon>Fungi incertae sedis</taxon>
        <taxon>Mucoromycota</taxon>
        <taxon>Glomeromycotina</taxon>
        <taxon>Glomeromycetes</taxon>
        <taxon>Archaeosporales</taxon>
        <taxon>Ambisporaceae</taxon>
        <taxon>Ambispora</taxon>
    </lineage>
</organism>
<reference evidence="2" key="1">
    <citation type="submission" date="2021-06" db="EMBL/GenBank/DDBJ databases">
        <authorList>
            <person name="Kallberg Y."/>
            <person name="Tangrot J."/>
            <person name="Rosling A."/>
        </authorList>
    </citation>
    <scope>NUCLEOTIDE SEQUENCE</scope>
    <source>
        <strain evidence="2">FL130A</strain>
    </source>
</reference>
<proteinExistence type="predicted"/>
<feature type="region of interest" description="Disordered" evidence="1">
    <location>
        <begin position="49"/>
        <end position="70"/>
    </location>
</feature>
<comment type="caution">
    <text evidence="2">The sequence shown here is derived from an EMBL/GenBank/DDBJ whole genome shotgun (WGS) entry which is preliminary data.</text>
</comment>
<feature type="compositionally biased region" description="Low complexity" evidence="1">
    <location>
        <begin position="516"/>
        <end position="545"/>
    </location>
</feature>
<accession>A0A9N8Z687</accession>
<evidence type="ECO:0000313" key="3">
    <source>
        <dbReference type="Proteomes" id="UP000789508"/>
    </source>
</evidence>
<feature type="compositionally biased region" description="Polar residues" evidence="1">
    <location>
        <begin position="59"/>
        <end position="70"/>
    </location>
</feature>
<feature type="compositionally biased region" description="Polar residues" evidence="1">
    <location>
        <begin position="373"/>
        <end position="385"/>
    </location>
</feature>
<dbReference type="OrthoDB" id="10500177at2759"/>
<sequence length="719" mass="80390">MSSIKNTPKIDSDYEMIDKDDVCSANITGHKPSQQCLLILSPLSDIKNQGEKESEKPALTTTKTTDSQSYDEAHAFKSQFEEINLILAKWSECPTSNRTNYHYSNNNIASNNSNHHHRFQGGRGAANSQLPLLTTSTLTQTIPQRKTNHDAPIFNHHRTGSHPIFTTPRQRVLKHHRSSSSISQFHYLTNNHIQPHHQYQQHSSSRSSSNYDKIHAQEPNDFLLNHYLSGSKSIGNGDGALWEPLSTAALRPGDTVDSFIPLPMNPRHHHSTVPYSHEISYSPPSLLNDEELLQKQLQLQAQKEFLDNAIAANRKLMNETTHVIGSSHLSTHSDVDNGAEAIRKDHQKSSGRSSPNSSLSSSNPSPSGFSLFAQSPTVSLNPNNGSHRRHNSINSNQSDNFSPIGAFPLTPVSTPPKDDEDGYFSSLYFSNRNRGQIISSPVQEIEEEECLWDQRKIKNDDDAFSFELFDQQKSYSSAPGDIELDHYHVRSAALNRSRTEREPLSNSDRFSHNRSSRLSSYPSNSTPPSNNNPPSTLDGSSTSSSIMGRRNSEAFLRLALGRDFGNSLPTHREIQDDGFGNGTSESQKQHTHQQQELNRDNIKNKKSKSLSSSSFYYDSPYYLRESMSTSVADLIDSNITNNSNDMTRSLYTSGSKTAMMMRNPLQQQEKQEQQNSIENMLPMFYYEKKSGGNDEVGVDSQQLLASGTNNLGFGLEVVV</sequence>
<evidence type="ECO:0000256" key="1">
    <source>
        <dbReference type="SAM" id="MobiDB-lite"/>
    </source>
</evidence>
<keyword evidence="3" id="KW-1185">Reference proteome</keyword>
<dbReference type="AlphaFoldDB" id="A0A9N8Z687"/>
<name>A0A9N8Z687_9GLOM</name>
<dbReference type="Proteomes" id="UP000789508">
    <property type="component" value="Unassembled WGS sequence"/>
</dbReference>
<feature type="region of interest" description="Disordered" evidence="1">
    <location>
        <begin position="494"/>
        <end position="547"/>
    </location>
</feature>
<protein>
    <submittedName>
        <fullName evidence="2">2837_t:CDS:1</fullName>
    </submittedName>
</protein>
<feature type="compositionally biased region" description="Polar residues" evidence="1">
    <location>
        <begin position="582"/>
        <end position="596"/>
    </location>
</feature>
<feature type="region of interest" description="Disordered" evidence="1">
    <location>
        <begin position="343"/>
        <end position="421"/>
    </location>
</feature>
<feature type="region of interest" description="Disordered" evidence="1">
    <location>
        <begin position="566"/>
        <end position="611"/>
    </location>
</feature>
<dbReference type="EMBL" id="CAJVPS010000318">
    <property type="protein sequence ID" value="CAG8476269.1"/>
    <property type="molecule type" value="Genomic_DNA"/>
</dbReference>
<evidence type="ECO:0000313" key="2">
    <source>
        <dbReference type="EMBL" id="CAG8476269.1"/>
    </source>
</evidence>